<gene>
    <name evidence="2" type="ORF">MuYL_4888</name>
</gene>
<evidence type="ECO:0000313" key="2">
    <source>
        <dbReference type="EMBL" id="ASU36771.1"/>
    </source>
</evidence>
<feature type="transmembrane region" description="Helical" evidence="1">
    <location>
        <begin position="223"/>
        <end position="243"/>
    </location>
</feature>
<feature type="transmembrane region" description="Helical" evidence="1">
    <location>
        <begin position="125"/>
        <end position="147"/>
    </location>
</feature>
<feature type="transmembrane region" description="Helical" evidence="1">
    <location>
        <begin position="95"/>
        <end position="118"/>
    </location>
</feature>
<dbReference type="Proteomes" id="UP000215002">
    <property type="component" value="Chromosome"/>
</dbReference>
<keyword evidence="1" id="KW-0812">Transmembrane</keyword>
<feature type="transmembrane region" description="Helical" evidence="1">
    <location>
        <begin position="12"/>
        <end position="35"/>
    </location>
</feature>
<dbReference type="EMBL" id="CP022743">
    <property type="protein sequence ID" value="ASU36771.1"/>
    <property type="molecule type" value="Genomic_DNA"/>
</dbReference>
<sequence>MVPQKSSSYKIILLVVGIAVLAVGVVLFFIPPALFPDPANGFNILRSMRLGSGFNVLSAPDQSDISQNYDEFSVWWSPGQYLVPYFFNLAADINIGQAMAVTVALAQLCGLAGFYCFFKKIGFTPFISALSLVFIVCQLAFFVPYVFYNGGEVLLFAFQGWFLYGCFSFKKTGWKMVLFVLFSGWIGFFCKSSFIWMYVAGLFCLWVSTCSYRAGILEWVKKGLWTGVPAAVSLAAIYVFFLSKGQSPATISKGFKLSAEAFSFPLSTPVLSGFSLDDFFHGLMYNFGRPMFSHQWALVILIVLAILSLTLIYVLVRKVPNSNYRLIIMVFYFGAVLFFAIAYLRQLNISYEARHFRIIGLLMVPGMLYLVARLKRGYQVGFGVLCLGIAVYSVNYLVKGYDINQNRSAKGVSGISQINIDQSALNAVMKLDRENKNAIFVFISNEIGQEILHNRVINLSPIADDLKIDMDEYRYDGFSGPLYIVLPESYNGPKEKMIMKSFPGYTGFNLSMLSDNYVLYSTNRKR</sequence>
<name>A0A223P4P6_9SPHI</name>
<dbReference type="AlphaFoldDB" id="A0A223P4P6"/>
<feature type="transmembrane region" description="Helical" evidence="1">
    <location>
        <begin position="378"/>
        <end position="398"/>
    </location>
</feature>
<evidence type="ECO:0000256" key="1">
    <source>
        <dbReference type="SAM" id="Phobius"/>
    </source>
</evidence>
<dbReference type="KEGG" id="muc:MuYL_4888"/>
<feature type="transmembrane region" description="Helical" evidence="1">
    <location>
        <begin position="296"/>
        <end position="316"/>
    </location>
</feature>
<reference evidence="2 3" key="1">
    <citation type="submission" date="2017-08" db="EMBL/GenBank/DDBJ databases">
        <title>Complete genome sequence of Mucilaginibacter sp. strain BJC16-A31.</title>
        <authorList>
            <consortium name="Henan University of Science and Technology"/>
            <person name="You X."/>
        </authorList>
    </citation>
    <scope>NUCLEOTIDE SEQUENCE [LARGE SCALE GENOMIC DNA]</scope>
    <source>
        <strain evidence="2 3">BJC16-A31</strain>
    </source>
</reference>
<organism evidence="2 3">
    <name type="scientific">Mucilaginibacter xinganensis</name>
    <dbReference type="NCBI Taxonomy" id="1234841"/>
    <lineage>
        <taxon>Bacteria</taxon>
        <taxon>Pseudomonadati</taxon>
        <taxon>Bacteroidota</taxon>
        <taxon>Sphingobacteriia</taxon>
        <taxon>Sphingobacteriales</taxon>
        <taxon>Sphingobacteriaceae</taxon>
        <taxon>Mucilaginibacter</taxon>
    </lineage>
</organism>
<feature type="transmembrane region" description="Helical" evidence="1">
    <location>
        <begin position="153"/>
        <end position="169"/>
    </location>
</feature>
<feature type="transmembrane region" description="Helical" evidence="1">
    <location>
        <begin position="176"/>
        <end position="203"/>
    </location>
</feature>
<dbReference type="OrthoDB" id="796333at2"/>
<keyword evidence="3" id="KW-1185">Reference proteome</keyword>
<keyword evidence="1" id="KW-0472">Membrane</keyword>
<evidence type="ECO:0000313" key="3">
    <source>
        <dbReference type="Proteomes" id="UP000215002"/>
    </source>
</evidence>
<feature type="transmembrane region" description="Helical" evidence="1">
    <location>
        <begin position="322"/>
        <end position="344"/>
    </location>
</feature>
<keyword evidence="1" id="KW-1133">Transmembrane helix</keyword>
<accession>A0A223P4P6</accession>
<proteinExistence type="predicted"/>
<protein>
    <recommendedName>
        <fullName evidence="4">Glycosyltransferase RgtA/B/C/D-like domain-containing protein</fullName>
    </recommendedName>
</protein>
<evidence type="ECO:0008006" key="4">
    <source>
        <dbReference type="Google" id="ProtNLM"/>
    </source>
</evidence>
<dbReference type="RefSeq" id="WP_094572740.1">
    <property type="nucleotide sequence ID" value="NZ_CP022743.1"/>
</dbReference>